<dbReference type="PANTHER" id="PTHR28026:SF9">
    <property type="entry name" value="2-HYDROXY-PALMITIC ACID DIOXYGENASE MPO1"/>
    <property type="match status" value="1"/>
</dbReference>
<proteinExistence type="predicted"/>
<dbReference type="PANTHER" id="PTHR28026">
    <property type="entry name" value="DUF962 DOMAIN PROTEIN (AFU_ORTHOLOGUE AFUA_8G05310)"/>
    <property type="match status" value="1"/>
</dbReference>
<keyword evidence="1" id="KW-0472">Membrane</keyword>
<comment type="caution">
    <text evidence="2">The sequence shown here is derived from an EMBL/GenBank/DDBJ whole genome shotgun (WGS) entry which is preliminary data.</text>
</comment>
<feature type="transmembrane region" description="Helical" evidence="1">
    <location>
        <begin position="72"/>
        <end position="89"/>
    </location>
</feature>
<gene>
    <name evidence="2" type="ORF">OR16_23048</name>
</gene>
<evidence type="ECO:0000313" key="3">
    <source>
        <dbReference type="Proteomes" id="UP000005808"/>
    </source>
</evidence>
<feature type="transmembrane region" description="Helical" evidence="1">
    <location>
        <begin position="121"/>
        <end position="142"/>
    </location>
</feature>
<evidence type="ECO:0000313" key="2">
    <source>
        <dbReference type="EMBL" id="EHP40833.1"/>
    </source>
</evidence>
<dbReference type="GO" id="GO:0016020">
    <property type="term" value="C:membrane"/>
    <property type="evidence" value="ECO:0007669"/>
    <property type="project" value="GOC"/>
</dbReference>
<evidence type="ECO:0000256" key="1">
    <source>
        <dbReference type="SAM" id="Phobius"/>
    </source>
</evidence>
<reference evidence="2 3" key="1">
    <citation type="journal article" date="2012" name="J. Bacteriol.">
        <title>De Novo Genome Project of Cupriavidus basilensis OR16.</title>
        <authorList>
            <person name="Cserhati M."/>
            <person name="Kriszt B."/>
            <person name="Szoboszlay S."/>
            <person name="Toth A."/>
            <person name="Szabo I."/>
            <person name="Tancsics A."/>
            <person name="Nagy I."/>
            <person name="Horvath B."/>
            <person name="Nagy I."/>
            <person name="Kukolya J."/>
        </authorList>
    </citation>
    <scope>NUCLEOTIDE SEQUENCE [LARGE SCALE GENOMIC DNA]</scope>
    <source>
        <strain evidence="2 3">OR16</strain>
    </source>
</reference>
<organism evidence="2 3">
    <name type="scientific">Cupriavidus basilensis OR16</name>
    <dbReference type="NCBI Taxonomy" id="1127483"/>
    <lineage>
        <taxon>Bacteria</taxon>
        <taxon>Pseudomonadati</taxon>
        <taxon>Pseudomonadota</taxon>
        <taxon>Betaproteobacteria</taxon>
        <taxon>Burkholderiales</taxon>
        <taxon>Burkholderiaceae</taxon>
        <taxon>Cupriavidus</taxon>
    </lineage>
</organism>
<evidence type="ECO:0008006" key="4">
    <source>
        <dbReference type="Google" id="ProtNLM"/>
    </source>
</evidence>
<feature type="transmembrane region" description="Helical" evidence="1">
    <location>
        <begin position="41"/>
        <end position="60"/>
    </location>
</feature>
<protein>
    <recommendedName>
        <fullName evidence="4">Membrane protein YGL010W</fullName>
    </recommendedName>
</protein>
<keyword evidence="1" id="KW-1133">Transmembrane helix</keyword>
<sequence length="227" mass="24021">MATDARPQIRGHNDAPAGDPLKTLIDHLANYAAYHRDARNVFSHFIGIPMIVLAVTTLLARPAMPLGDDGSAYLTPAMVMYGLSCLFYLRLSAGFGLAMTVILAGFVYAGGAIAALSTGAWLAWGIGLFVAGWLIQFVGHYYEGRKPAFVDDLVGLLIGPLFLVAEVAFAMGLARDTREAVSAHARGRSNRPCDCRSAPVYASSSVIRMRGISATPMPAAAACASMV</sequence>
<accession>H1S9A9</accession>
<feature type="transmembrane region" description="Helical" evidence="1">
    <location>
        <begin position="95"/>
        <end position="114"/>
    </location>
</feature>
<dbReference type="GO" id="GO:0046521">
    <property type="term" value="P:sphingoid catabolic process"/>
    <property type="evidence" value="ECO:0007669"/>
    <property type="project" value="TreeGrafter"/>
</dbReference>
<dbReference type="EMBL" id="AHJE01000057">
    <property type="protein sequence ID" value="EHP40833.1"/>
    <property type="molecule type" value="Genomic_DNA"/>
</dbReference>
<dbReference type="AlphaFoldDB" id="H1S9A9"/>
<keyword evidence="1" id="KW-0812">Transmembrane</keyword>
<feature type="transmembrane region" description="Helical" evidence="1">
    <location>
        <begin position="154"/>
        <end position="174"/>
    </location>
</feature>
<dbReference type="InterPro" id="IPR009305">
    <property type="entry name" value="Mpo1-like"/>
</dbReference>
<name>H1S9A9_9BURK</name>
<dbReference type="Pfam" id="PF06127">
    <property type="entry name" value="Mpo1-like"/>
    <property type="match status" value="1"/>
</dbReference>
<dbReference type="Proteomes" id="UP000005808">
    <property type="component" value="Unassembled WGS sequence"/>
</dbReference>